<dbReference type="SMART" id="SM00332">
    <property type="entry name" value="PP2Cc"/>
    <property type="match status" value="1"/>
</dbReference>
<evidence type="ECO:0000313" key="2">
    <source>
        <dbReference type="EMBL" id="KAJ3216948.1"/>
    </source>
</evidence>
<dbReference type="SUPFAM" id="SSF81606">
    <property type="entry name" value="PP2C-like"/>
    <property type="match status" value="1"/>
</dbReference>
<dbReference type="Gene3D" id="3.60.40.10">
    <property type="entry name" value="PPM-type phosphatase domain"/>
    <property type="match status" value="1"/>
</dbReference>
<dbReference type="InterPro" id="IPR015655">
    <property type="entry name" value="PP2C"/>
</dbReference>
<dbReference type="Proteomes" id="UP001211065">
    <property type="component" value="Unassembled WGS sequence"/>
</dbReference>
<evidence type="ECO:0000313" key="3">
    <source>
        <dbReference type="Proteomes" id="UP001211065"/>
    </source>
</evidence>
<feature type="domain" description="PPM-type phosphatase" evidence="1">
    <location>
        <begin position="69"/>
        <end position="496"/>
    </location>
</feature>
<dbReference type="InterPro" id="IPR001932">
    <property type="entry name" value="PPM-type_phosphatase-like_dom"/>
</dbReference>
<dbReference type="EMBL" id="JADGJW010000452">
    <property type="protein sequence ID" value="KAJ3216948.1"/>
    <property type="molecule type" value="Genomic_DNA"/>
</dbReference>
<dbReference type="GO" id="GO:0004722">
    <property type="term" value="F:protein serine/threonine phosphatase activity"/>
    <property type="evidence" value="ECO:0007669"/>
    <property type="project" value="InterPro"/>
</dbReference>
<protein>
    <recommendedName>
        <fullName evidence="1">PPM-type phosphatase domain-containing protein</fullName>
    </recommendedName>
</protein>
<dbReference type="PANTHER" id="PTHR13832">
    <property type="entry name" value="PROTEIN PHOSPHATASE 2C"/>
    <property type="match status" value="1"/>
</dbReference>
<dbReference type="PROSITE" id="PS51746">
    <property type="entry name" value="PPM_2"/>
    <property type="match status" value="1"/>
</dbReference>
<gene>
    <name evidence="2" type="ORF">HK099_005674</name>
</gene>
<evidence type="ECO:0000259" key="1">
    <source>
        <dbReference type="PROSITE" id="PS51746"/>
    </source>
</evidence>
<dbReference type="PANTHER" id="PTHR13832:SF668">
    <property type="entry name" value="PROTEIN PHOSPHATASE 2C 39-RELATED"/>
    <property type="match status" value="1"/>
</dbReference>
<comment type="caution">
    <text evidence="2">The sequence shown here is derived from an EMBL/GenBank/DDBJ whole genome shotgun (WGS) entry which is preliminary data.</text>
</comment>
<sequence length="496" mass="55993">MLGFQKKSLNLLKLSVEKTETGLMQLNLGDHEVKIRQEPENIPPNQSKLSKLTQIKTNSLESPAENNIFVAIASQEGFKYINNVKHQLHSKMEDFSVPALTMSESCLSFKTSFDNNHVFILADGHGGADAGEFMANRISDLIKIFINNENNVEWNLNLQQDSLKMKLGLEEIFNKVDKEYCEKKILEYTAFKNMLENKDIKESVNKPVDDGCTLIANILINSIHGKWLVNANVGDSRTIVSQLKLKSKTLSSPLSSAHLNLDSTQPQIESITKKKTNLLQKMHRSLSEPILSKNGLNGSNGILFQSVDHNMSHVVKLNFINDNGGKFLSPFANFIDPNLIPNSSSIYSPFQTSRVYRPASDQVKQIGVSHKRTLNLSSTMGDLLFKIEPAVLCSKPDISIVKLDSNEKTLLVAATDGIWDHLRVRDSKSQNEQVFQFLNDEINGFFHSKVYNEDLLEEKFLNLAKKMVIRENSQTKLFDSRFCIRFDDAMVQLILI</sequence>
<dbReference type="InterPro" id="IPR036457">
    <property type="entry name" value="PPM-type-like_dom_sf"/>
</dbReference>
<dbReference type="Pfam" id="PF00481">
    <property type="entry name" value="PP2C"/>
    <property type="match status" value="2"/>
</dbReference>
<organism evidence="2 3">
    <name type="scientific">Clydaea vesicula</name>
    <dbReference type="NCBI Taxonomy" id="447962"/>
    <lineage>
        <taxon>Eukaryota</taxon>
        <taxon>Fungi</taxon>
        <taxon>Fungi incertae sedis</taxon>
        <taxon>Chytridiomycota</taxon>
        <taxon>Chytridiomycota incertae sedis</taxon>
        <taxon>Chytridiomycetes</taxon>
        <taxon>Lobulomycetales</taxon>
        <taxon>Lobulomycetaceae</taxon>
        <taxon>Clydaea</taxon>
    </lineage>
</organism>
<keyword evidence="3" id="KW-1185">Reference proteome</keyword>
<accession>A0AAD5TYX3</accession>
<name>A0AAD5TYX3_9FUNG</name>
<reference evidence="2" key="1">
    <citation type="submission" date="2020-05" db="EMBL/GenBank/DDBJ databases">
        <title>Phylogenomic resolution of chytrid fungi.</title>
        <authorList>
            <person name="Stajich J.E."/>
            <person name="Amses K."/>
            <person name="Simmons R."/>
            <person name="Seto K."/>
            <person name="Myers J."/>
            <person name="Bonds A."/>
            <person name="Quandt C.A."/>
            <person name="Barry K."/>
            <person name="Liu P."/>
            <person name="Grigoriev I."/>
            <person name="Longcore J.E."/>
            <person name="James T.Y."/>
        </authorList>
    </citation>
    <scope>NUCLEOTIDE SEQUENCE</scope>
    <source>
        <strain evidence="2">JEL0476</strain>
    </source>
</reference>
<proteinExistence type="predicted"/>
<dbReference type="AlphaFoldDB" id="A0AAD5TYX3"/>